<sequence>MVWPFCCNRRYENVDEGGTKDNVVNGKSELLSNVHSQPDLFKYLDDTIVDQLASSSHPGLEKAKELIKRLKSGERYTEIFRSPVDLKDEVERYNFLQQKPIVVQASRCIKSNEQWFTNFNVTFYKLAPGGRMELISIDKARSLSKINVEKSVGDIKEYITYCTSTALQVQQNAKNYFINLRSSVSNGS</sequence>
<dbReference type="VEuPathDB" id="VectorBase:ASIC012933"/>
<dbReference type="OMA" id="FNVTFYK"/>
<evidence type="ECO:0000313" key="1">
    <source>
        <dbReference type="EMBL" id="KFB44996.1"/>
    </source>
</evidence>
<dbReference type="EMBL" id="KE525297">
    <property type="protein sequence ID" value="KFB44996.1"/>
    <property type="molecule type" value="Genomic_DNA"/>
</dbReference>
<dbReference type="AlphaFoldDB" id="A0A084W452"/>
<name>A0A084W452_ANOSI</name>
<evidence type="ECO:0000313" key="2">
    <source>
        <dbReference type="EnsemblMetazoa" id="ASIC012933-PA"/>
    </source>
</evidence>
<evidence type="ECO:0000313" key="3">
    <source>
        <dbReference type="Proteomes" id="UP000030765"/>
    </source>
</evidence>
<organism evidence="1">
    <name type="scientific">Anopheles sinensis</name>
    <name type="common">Mosquito</name>
    <dbReference type="NCBI Taxonomy" id="74873"/>
    <lineage>
        <taxon>Eukaryota</taxon>
        <taxon>Metazoa</taxon>
        <taxon>Ecdysozoa</taxon>
        <taxon>Arthropoda</taxon>
        <taxon>Hexapoda</taxon>
        <taxon>Insecta</taxon>
        <taxon>Pterygota</taxon>
        <taxon>Neoptera</taxon>
        <taxon>Endopterygota</taxon>
        <taxon>Diptera</taxon>
        <taxon>Nematocera</taxon>
        <taxon>Culicoidea</taxon>
        <taxon>Culicidae</taxon>
        <taxon>Anophelinae</taxon>
        <taxon>Anopheles</taxon>
    </lineage>
</organism>
<dbReference type="VEuPathDB" id="VectorBase:ASIS019613"/>
<dbReference type="EnsemblMetazoa" id="ASIC012933-RA">
    <property type="protein sequence ID" value="ASIC012933-PA"/>
    <property type="gene ID" value="ASIC012933"/>
</dbReference>
<protein>
    <submittedName>
        <fullName evidence="1 2">Uncharacterized protein</fullName>
    </submittedName>
</protein>
<dbReference type="Proteomes" id="UP000030765">
    <property type="component" value="Unassembled WGS sequence"/>
</dbReference>
<reference evidence="1 3" key="1">
    <citation type="journal article" date="2014" name="BMC Genomics">
        <title>Genome sequence of Anopheles sinensis provides insight into genetics basis of mosquito competence for malaria parasites.</title>
        <authorList>
            <person name="Zhou D."/>
            <person name="Zhang D."/>
            <person name="Ding G."/>
            <person name="Shi L."/>
            <person name="Hou Q."/>
            <person name="Ye Y."/>
            <person name="Xu Y."/>
            <person name="Zhou H."/>
            <person name="Xiong C."/>
            <person name="Li S."/>
            <person name="Yu J."/>
            <person name="Hong S."/>
            <person name="Yu X."/>
            <person name="Zou P."/>
            <person name="Chen C."/>
            <person name="Chang X."/>
            <person name="Wang W."/>
            <person name="Lv Y."/>
            <person name="Sun Y."/>
            <person name="Ma L."/>
            <person name="Shen B."/>
            <person name="Zhu C."/>
        </authorList>
    </citation>
    <scope>NUCLEOTIDE SEQUENCE [LARGE SCALE GENOMIC DNA]</scope>
</reference>
<reference evidence="2" key="2">
    <citation type="submission" date="2020-05" db="UniProtKB">
        <authorList>
            <consortium name="EnsemblMetazoa"/>
        </authorList>
    </citation>
    <scope>IDENTIFICATION</scope>
</reference>
<accession>A0A084W452</accession>
<dbReference type="EMBL" id="ATLV01020277">
    <property type="status" value="NOT_ANNOTATED_CDS"/>
    <property type="molecule type" value="Genomic_DNA"/>
</dbReference>
<dbReference type="STRING" id="74873.A0A084W452"/>
<keyword evidence="3" id="KW-1185">Reference proteome</keyword>
<proteinExistence type="predicted"/>
<gene>
    <name evidence="1" type="ORF">ZHAS_00012933</name>
</gene>